<name>A0A399EX83_9DEIN</name>
<dbReference type="Gene3D" id="1.20.120.330">
    <property type="entry name" value="Nucleotidyltransferases domain 2"/>
    <property type="match status" value="1"/>
</dbReference>
<sequence length="128" mass="14539">MNRAPDWLEQAEKDLALAEIARNATRHEWACFAAQQAAEKAVKALHLSCGQEAWGHLVARLLRELPLLAPQELVEKARTLDTFYIPTRYPDAFPEGSPSEHYGPMQSEEAIRYAREILAFVRDHMAQP</sequence>
<dbReference type="InterPro" id="IPR007842">
    <property type="entry name" value="HEPN_dom"/>
</dbReference>
<proteinExistence type="predicted"/>
<dbReference type="SMART" id="SM00748">
    <property type="entry name" value="HEPN"/>
    <property type="match status" value="1"/>
</dbReference>
<gene>
    <name evidence="2" type="ORF">Mrose_01206</name>
</gene>
<protein>
    <submittedName>
        <fullName evidence="2">HEPN domain protein</fullName>
    </submittedName>
</protein>
<dbReference type="OrthoDB" id="32815at2"/>
<organism evidence="2 3">
    <name type="scientific">Calidithermus roseus</name>
    <dbReference type="NCBI Taxonomy" id="1644118"/>
    <lineage>
        <taxon>Bacteria</taxon>
        <taxon>Thermotogati</taxon>
        <taxon>Deinococcota</taxon>
        <taxon>Deinococci</taxon>
        <taxon>Thermales</taxon>
        <taxon>Thermaceae</taxon>
        <taxon>Calidithermus</taxon>
    </lineage>
</organism>
<feature type="domain" description="HEPN" evidence="1">
    <location>
        <begin position="8"/>
        <end position="117"/>
    </location>
</feature>
<reference evidence="2 3" key="1">
    <citation type="submission" date="2018-08" db="EMBL/GenBank/DDBJ databases">
        <title>Meiothermus roseus NBRC 110900 genome sequencing project.</title>
        <authorList>
            <person name="Da Costa M.S."/>
            <person name="Albuquerque L."/>
            <person name="Raposo P."/>
            <person name="Froufe H.J.C."/>
            <person name="Barroso C.S."/>
            <person name="Egas C."/>
        </authorList>
    </citation>
    <scope>NUCLEOTIDE SEQUENCE [LARGE SCALE GENOMIC DNA]</scope>
    <source>
        <strain evidence="2 3">NBRC 110900</strain>
    </source>
</reference>
<evidence type="ECO:0000313" key="2">
    <source>
        <dbReference type="EMBL" id="RIH87649.1"/>
    </source>
</evidence>
<comment type="caution">
    <text evidence="2">The sequence shown here is derived from an EMBL/GenBank/DDBJ whole genome shotgun (WGS) entry which is preliminary data.</text>
</comment>
<dbReference type="EMBL" id="QWLA01000017">
    <property type="protein sequence ID" value="RIH87649.1"/>
    <property type="molecule type" value="Genomic_DNA"/>
</dbReference>
<evidence type="ECO:0000313" key="3">
    <source>
        <dbReference type="Proteomes" id="UP000265341"/>
    </source>
</evidence>
<dbReference type="Pfam" id="PF05168">
    <property type="entry name" value="HEPN"/>
    <property type="match status" value="1"/>
</dbReference>
<dbReference type="AlphaFoldDB" id="A0A399EX83"/>
<dbReference type="SUPFAM" id="SSF81593">
    <property type="entry name" value="Nucleotidyltransferase substrate binding subunit/domain"/>
    <property type="match status" value="1"/>
</dbReference>
<dbReference type="Proteomes" id="UP000265341">
    <property type="component" value="Unassembled WGS sequence"/>
</dbReference>
<keyword evidence="3" id="KW-1185">Reference proteome</keyword>
<accession>A0A399EX83</accession>
<dbReference type="PROSITE" id="PS50910">
    <property type="entry name" value="HEPN"/>
    <property type="match status" value="1"/>
</dbReference>
<evidence type="ECO:0000259" key="1">
    <source>
        <dbReference type="PROSITE" id="PS50910"/>
    </source>
</evidence>
<dbReference type="RefSeq" id="WP_119276530.1">
    <property type="nucleotide sequence ID" value="NZ_QWLA01000017.1"/>
</dbReference>